<comment type="subcellular location">
    <subcellularLocation>
        <location evidence="1 12">Cell inner membrane</location>
        <topology evidence="1 12">Multi-pass membrane protein</topology>
    </subcellularLocation>
</comment>
<feature type="transmembrane region" description="Helical" evidence="13">
    <location>
        <begin position="245"/>
        <end position="265"/>
    </location>
</feature>
<evidence type="ECO:0000256" key="13">
    <source>
        <dbReference type="SAM" id="Phobius"/>
    </source>
</evidence>
<feature type="transmembrane region" description="Helical" evidence="13">
    <location>
        <begin position="138"/>
        <end position="166"/>
    </location>
</feature>
<comment type="function">
    <text evidence="12">Low-affinity potassium transport system. Interacts with Trk system potassium uptake protein TrkA.</text>
</comment>
<keyword evidence="6 12" id="KW-0633">Potassium transport</keyword>
<evidence type="ECO:0000256" key="1">
    <source>
        <dbReference type="ARBA" id="ARBA00004429"/>
    </source>
</evidence>
<evidence type="ECO:0000256" key="2">
    <source>
        <dbReference type="ARBA" id="ARBA00009137"/>
    </source>
</evidence>
<protein>
    <recommendedName>
        <fullName evidence="12">Trk system potassium uptake protein</fullName>
    </recommendedName>
</protein>
<keyword evidence="8 12" id="KW-0630">Potassium</keyword>
<keyword evidence="9 13" id="KW-1133">Transmembrane helix</keyword>
<keyword evidence="3 12" id="KW-0813">Transport</keyword>
<dbReference type="RefSeq" id="WP_377304335.1">
    <property type="nucleotide sequence ID" value="NZ_CP180191.1"/>
</dbReference>
<accession>A0ABV7H3N1</accession>
<evidence type="ECO:0000256" key="6">
    <source>
        <dbReference type="ARBA" id="ARBA00022538"/>
    </source>
</evidence>
<reference evidence="15" key="1">
    <citation type="journal article" date="2019" name="Int. J. Syst. Evol. Microbiol.">
        <title>The Global Catalogue of Microorganisms (GCM) 10K type strain sequencing project: providing services to taxonomists for standard genome sequencing and annotation.</title>
        <authorList>
            <consortium name="The Broad Institute Genomics Platform"/>
            <consortium name="The Broad Institute Genome Sequencing Center for Infectious Disease"/>
            <person name="Wu L."/>
            <person name="Ma J."/>
        </authorList>
    </citation>
    <scope>NUCLEOTIDE SEQUENCE [LARGE SCALE GENOMIC DNA]</scope>
    <source>
        <strain evidence="15">KCTC 52168</strain>
    </source>
</reference>
<dbReference type="PANTHER" id="PTHR32024">
    <property type="entry name" value="TRK SYSTEM POTASSIUM UPTAKE PROTEIN TRKG-RELATED"/>
    <property type="match status" value="1"/>
</dbReference>
<feature type="transmembrane region" description="Helical" evidence="13">
    <location>
        <begin position="187"/>
        <end position="205"/>
    </location>
</feature>
<organism evidence="14 15">
    <name type="scientific">Piscinibacterium candidicorallinum</name>
    <dbReference type="NCBI Taxonomy" id="1793872"/>
    <lineage>
        <taxon>Bacteria</taxon>
        <taxon>Pseudomonadati</taxon>
        <taxon>Pseudomonadota</taxon>
        <taxon>Betaproteobacteria</taxon>
        <taxon>Burkholderiales</taxon>
        <taxon>Piscinibacterium</taxon>
    </lineage>
</organism>
<dbReference type="EMBL" id="JBHRTI010000007">
    <property type="protein sequence ID" value="MFC3148395.1"/>
    <property type="molecule type" value="Genomic_DNA"/>
</dbReference>
<feature type="transmembrane region" description="Helical" evidence="13">
    <location>
        <begin position="281"/>
        <end position="299"/>
    </location>
</feature>
<dbReference type="PIRSF" id="PIRSF006247">
    <property type="entry name" value="TrkH"/>
    <property type="match status" value="1"/>
</dbReference>
<dbReference type="InterPro" id="IPR003445">
    <property type="entry name" value="Cat_transpt"/>
</dbReference>
<dbReference type="PANTHER" id="PTHR32024:SF2">
    <property type="entry name" value="TRK SYSTEM POTASSIUM UPTAKE PROTEIN TRKG-RELATED"/>
    <property type="match status" value="1"/>
</dbReference>
<keyword evidence="15" id="KW-1185">Reference proteome</keyword>
<keyword evidence="4 12" id="KW-1003">Cell membrane</keyword>
<sequence>MQRQLLPIINILGFVIMLFGATMLVPLGVSHVVGDAARSAYDESIFITLIAGLTLFVATRRFRRELMPRDGFLLVSLVWTTLPAFATLPLLFYFKQTGAPISFTDAYFEAMSGMTTTGATVLTGLEHLPPSINVWRHLLVWIGGMGIIVMAVAILPLLGVGGMQVYKAETPGPMKDAKLTPRITETAKGLYAVYLGISLACFLSYRAAGMNTLDAFCHMASTMGLGGFSTYDASFGQFNSPQIELVAIVFMTLAGFNFAMHFLAWRRRSLRAYVDCPEARWYLLVMYAGVAVVAVFLWVKGVYPELLTALRHAAFNVVSIATTTGFASVDYEKWPAFAPILMLFLCAIATSAGSTGGGIKMMRAVIMFKLSKRELVRILHPRIVNPVKLGGSIVDSRVILATLAFMLIYGGTMILLTLIQLASGLDPITAFTSIVACLNNTGPGLGQVGPASNYQGLSDLQTWVCTAAMLLGRLELFSVIVLFTPAFWRR</sequence>
<evidence type="ECO:0000256" key="10">
    <source>
        <dbReference type="ARBA" id="ARBA00023065"/>
    </source>
</evidence>
<keyword evidence="10 12" id="KW-0406">Ion transport</keyword>
<comment type="similarity">
    <text evidence="2 12">Belongs to the TrkH potassium transport family.</text>
</comment>
<comment type="caution">
    <text evidence="14">The sequence shown here is derived from an EMBL/GenBank/DDBJ whole genome shotgun (WGS) entry which is preliminary data.</text>
</comment>
<proteinExistence type="inferred from homology"/>
<name>A0ABV7H3N1_9BURK</name>
<evidence type="ECO:0000256" key="5">
    <source>
        <dbReference type="ARBA" id="ARBA00022519"/>
    </source>
</evidence>
<feature type="transmembrane region" description="Helical" evidence="13">
    <location>
        <begin position="41"/>
        <end position="59"/>
    </location>
</feature>
<evidence type="ECO:0000313" key="14">
    <source>
        <dbReference type="EMBL" id="MFC3148395.1"/>
    </source>
</evidence>
<evidence type="ECO:0000256" key="3">
    <source>
        <dbReference type="ARBA" id="ARBA00022448"/>
    </source>
</evidence>
<evidence type="ECO:0000256" key="7">
    <source>
        <dbReference type="ARBA" id="ARBA00022692"/>
    </source>
</evidence>
<feature type="transmembrane region" description="Helical" evidence="13">
    <location>
        <begin position="336"/>
        <end position="359"/>
    </location>
</feature>
<keyword evidence="5 12" id="KW-0997">Cell inner membrane</keyword>
<evidence type="ECO:0000256" key="9">
    <source>
        <dbReference type="ARBA" id="ARBA00022989"/>
    </source>
</evidence>
<evidence type="ECO:0000256" key="11">
    <source>
        <dbReference type="ARBA" id="ARBA00023136"/>
    </source>
</evidence>
<keyword evidence="7 13" id="KW-0812">Transmembrane</keyword>
<dbReference type="InterPro" id="IPR004772">
    <property type="entry name" value="TrkH"/>
</dbReference>
<evidence type="ECO:0000256" key="4">
    <source>
        <dbReference type="ARBA" id="ARBA00022475"/>
    </source>
</evidence>
<evidence type="ECO:0000313" key="15">
    <source>
        <dbReference type="Proteomes" id="UP001595556"/>
    </source>
</evidence>
<feature type="transmembrane region" description="Helical" evidence="13">
    <location>
        <begin position="398"/>
        <end position="419"/>
    </location>
</feature>
<keyword evidence="11 12" id="KW-0472">Membrane</keyword>
<dbReference type="Pfam" id="PF02386">
    <property type="entry name" value="TrkH"/>
    <property type="match status" value="1"/>
</dbReference>
<dbReference type="Proteomes" id="UP001595556">
    <property type="component" value="Unassembled WGS sequence"/>
</dbReference>
<evidence type="ECO:0000256" key="8">
    <source>
        <dbReference type="ARBA" id="ARBA00022958"/>
    </source>
</evidence>
<evidence type="ECO:0000256" key="12">
    <source>
        <dbReference type="PIRNR" id="PIRNR006247"/>
    </source>
</evidence>
<feature type="transmembrane region" description="Helical" evidence="13">
    <location>
        <begin position="71"/>
        <end position="94"/>
    </location>
</feature>
<gene>
    <name evidence="14" type="ORF">ACFOEN_12260</name>
</gene>
<feature type="transmembrane region" description="Helical" evidence="13">
    <location>
        <begin position="7"/>
        <end position="29"/>
    </location>
</feature>
<feature type="transmembrane region" description="Helical" evidence="13">
    <location>
        <begin position="460"/>
        <end position="488"/>
    </location>
</feature>